<sequence>MEECHSPSQLAGRTTTSQSGADPTSDPCYQSLEHPDTAASSASSPPRIHQVKPSAEHAWLPQFQKDGFFVAPDDGLERRPDLKAGDSYYASSVENDNPAVSTAIDAQPWRNIGYLSHSWKEEEIMLSWKYVTSRRGEDPNSARLENACWRTWTKYKNNLKTVSPETLNWQKNSEVSWLYGPVQQGASKIYCTHTGPSGASLLQPNSLVNTNRKTILKKRSISDIILTPAGNPNGPGEAERQPAIKRAFL</sequence>
<dbReference type="InterPro" id="IPR013860">
    <property type="entry name" value="AreA_GATA"/>
</dbReference>
<evidence type="ECO:0000259" key="2">
    <source>
        <dbReference type="Pfam" id="PF08550"/>
    </source>
</evidence>
<evidence type="ECO:0000313" key="4">
    <source>
        <dbReference type="Proteomes" id="UP000009097"/>
    </source>
</evidence>
<protein>
    <recommendedName>
        <fullName evidence="2">Nitrogen regulatory protein areA GATA-like domain-containing protein</fullName>
    </recommendedName>
</protein>
<dbReference type="VEuPathDB" id="FungiDB:FOXG_22243"/>
<feature type="region of interest" description="Disordered" evidence="1">
    <location>
        <begin position="1"/>
        <end position="54"/>
    </location>
</feature>
<dbReference type="PANTHER" id="PTHR28051">
    <property type="entry name" value="PROTEIN MTL1-RELATED"/>
    <property type="match status" value="1"/>
</dbReference>
<dbReference type="OrthoDB" id="5563539at2759"/>
<dbReference type="PANTHER" id="PTHR28051:SF1">
    <property type="entry name" value="PROTEIN MTL1-RELATED"/>
    <property type="match status" value="1"/>
</dbReference>
<dbReference type="EMBL" id="DS231726">
    <property type="protein sequence ID" value="KNB18458.1"/>
    <property type="molecule type" value="Genomic_DNA"/>
</dbReference>
<dbReference type="InterPro" id="IPR052292">
    <property type="entry name" value="Glucose_repression_reg"/>
</dbReference>
<dbReference type="Pfam" id="PF08550">
    <property type="entry name" value="GATA_AreA"/>
    <property type="match status" value="1"/>
</dbReference>
<feature type="domain" description="Nitrogen regulatory protein areA GATA-like" evidence="2">
    <location>
        <begin position="127"/>
        <end position="154"/>
    </location>
</feature>
<dbReference type="Proteomes" id="UP000009097">
    <property type="component" value="Unassembled WGS sequence"/>
</dbReference>
<evidence type="ECO:0000313" key="3">
    <source>
        <dbReference type="EMBL" id="KNB18458.1"/>
    </source>
</evidence>
<gene>
    <name evidence="3" type="ORF">FOXG_22243</name>
</gene>
<dbReference type="GeneID" id="28962949"/>
<organism evidence="3 4">
    <name type="scientific">Fusarium oxysporum f. sp. lycopersici (strain 4287 / CBS 123668 / FGSC 9935 / NRRL 34936)</name>
    <name type="common">Fusarium vascular wilt of tomato</name>
    <dbReference type="NCBI Taxonomy" id="426428"/>
    <lineage>
        <taxon>Eukaryota</taxon>
        <taxon>Fungi</taxon>
        <taxon>Dikarya</taxon>
        <taxon>Ascomycota</taxon>
        <taxon>Pezizomycotina</taxon>
        <taxon>Sordariomycetes</taxon>
        <taxon>Hypocreomycetidae</taxon>
        <taxon>Hypocreales</taxon>
        <taxon>Nectriaceae</taxon>
        <taxon>Fusarium</taxon>
        <taxon>Fusarium oxysporum species complex</taxon>
    </lineage>
</organism>
<accession>A0A0J9W6E5</accession>
<dbReference type="GO" id="GO:0042149">
    <property type="term" value="P:cellular response to glucose starvation"/>
    <property type="evidence" value="ECO:0007669"/>
    <property type="project" value="TreeGrafter"/>
</dbReference>
<dbReference type="GO" id="GO:0007039">
    <property type="term" value="P:protein catabolic process in the vacuole"/>
    <property type="evidence" value="ECO:0007669"/>
    <property type="project" value="TreeGrafter"/>
</dbReference>
<dbReference type="AlphaFoldDB" id="A0A0J9W6E5"/>
<dbReference type="KEGG" id="fox:FOXG_22243"/>
<feature type="compositionally biased region" description="Polar residues" evidence="1">
    <location>
        <begin position="1"/>
        <end position="22"/>
    </location>
</feature>
<evidence type="ECO:0000256" key="1">
    <source>
        <dbReference type="SAM" id="MobiDB-lite"/>
    </source>
</evidence>
<reference evidence="3" key="1">
    <citation type="submission" date="2007-04" db="EMBL/GenBank/DDBJ databases">
        <authorList>
            <consortium name="The Broad Institute Genome Sequencing Platform"/>
            <person name="Birren B."/>
            <person name="Lander E."/>
            <person name="Galagan J."/>
            <person name="Nusbaum C."/>
            <person name="Devon K."/>
            <person name="Ma L.-J."/>
            <person name="Jaffe D."/>
            <person name="Butler J."/>
            <person name="Alvarez P."/>
            <person name="Gnerre S."/>
            <person name="Grabherr M."/>
            <person name="Kleber M."/>
            <person name="Mauceli E."/>
            <person name="Brockman W."/>
            <person name="MacCallum I.A."/>
            <person name="Young S."/>
            <person name="LaButti K."/>
            <person name="DeCaprio D."/>
            <person name="Crawford M."/>
            <person name="Koehrsen M."/>
            <person name="Engels R."/>
            <person name="Montgomery P."/>
            <person name="Pearson M."/>
            <person name="Howarth C."/>
            <person name="Larson L."/>
            <person name="White J."/>
            <person name="O'Leary S."/>
            <person name="Kodira C."/>
            <person name="Zeng Q."/>
            <person name="Yandava C."/>
            <person name="Alvarado L."/>
            <person name="Kistler C."/>
            <person name="Shim W.-B."/>
            <person name="Kang S."/>
            <person name="Woloshuk C."/>
        </authorList>
    </citation>
    <scope>NUCLEOTIDE SEQUENCE</scope>
    <source>
        <strain evidence="3">4287</strain>
    </source>
</reference>
<dbReference type="GO" id="GO:0005773">
    <property type="term" value="C:vacuole"/>
    <property type="evidence" value="ECO:0007669"/>
    <property type="project" value="GOC"/>
</dbReference>
<proteinExistence type="predicted"/>
<dbReference type="RefSeq" id="XP_018256503.1">
    <property type="nucleotide sequence ID" value="XM_018402642.1"/>
</dbReference>
<reference evidence="3" key="2">
    <citation type="journal article" date="2010" name="Nature">
        <title>Comparative genomics reveals mobile pathogenicity chromosomes in Fusarium.</title>
        <authorList>
            <person name="Ma L.J."/>
            <person name="van der Does H.C."/>
            <person name="Borkovich K.A."/>
            <person name="Coleman J.J."/>
            <person name="Daboussi M.J."/>
            <person name="Di Pietro A."/>
            <person name="Dufresne M."/>
            <person name="Freitag M."/>
            <person name="Grabherr M."/>
            <person name="Henrissat B."/>
            <person name="Houterman P.M."/>
            <person name="Kang S."/>
            <person name="Shim W.B."/>
            <person name="Woloshuk C."/>
            <person name="Xie X."/>
            <person name="Xu J.R."/>
            <person name="Antoniw J."/>
            <person name="Baker S.E."/>
            <person name="Bluhm B.H."/>
            <person name="Breakspear A."/>
            <person name="Brown D.W."/>
            <person name="Butchko R.A."/>
            <person name="Chapman S."/>
            <person name="Coulson R."/>
            <person name="Coutinho P.M."/>
            <person name="Danchin E.G."/>
            <person name="Diener A."/>
            <person name="Gale L.R."/>
            <person name="Gardiner D.M."/>
            <person name="Goff S."/>
            <person name="Hammond-Kosack K.E."/>
            <person name="Hilburn K."/>
            <person name="Hua-Van A."/>
            <person name="Jonkers W."/>
            <person name="Kazan K."/>
            <person name="Kodira C.D."/>
            <person name="Koehrsen M."/>
            <person name="Kumar L."/>
            <person name="Lee Y.H."/>
            <person name="Li L."/>
            <person name="Manners J.M."/>
            <person name="Miranda-Saavedra D."/>
            <person name="Mukherjee M."/>
            <person name="Park G."/>
            <person name="Park J."/>
            <person name="Park S.Y."/>
            <person name="Proctor R.H."/>
            <person name="Regev A."/>
            <person name="Ruiz-Roldan M.C."/>
            <person name="Sain D."/>
            <person name="Sakthikumar S."/>
            <person name="Sykes S."/>
            <person name="Schwartz D.C."/>
            <person name="Turgeon B.G."/>
            <person name="Wapinski I."/>
            <person name="Yoder O."/>
            <person name="Young S."/>
            <person name="Zeng Q."/>
            <person name="Zhou S."/>
            <person name="Galagan J."/>
            <person name="Cuomo C.A."/>
            <person name="Kistler H.C."/>
            <person name="Rep M."/>
        </authorList>
    </citation>
    <scope>NUCLEOTIDE SEQUENCE [LARGE SCALE GENOMIC DNA]</scope>
    <source>
        <strain evidence="3">4287</strain>
    </source>
</reference>
<name>A0A0J9W6E5_FUSO4</name>